<organism evidence="3 4">
    <name type="scientific">Funneliformis caledonium</name>
    <dbReference type="NCBI Taxonomy" id="1117310"/>
    <lineage>
        <taxon>Eukaryota</taxon>
        <taxon>Fungi</taxon>
        <taxon>Fungi incertae sedis</taxon>
        <taxon>Mucoromycota</taxon>
        <taxon>Glomeromycotina</taxon>
        <taxon>Glomeromycetes</taxon>
        <taxon>Glomerales</taxon>
        <taxon>Glomeraceae</taxon>
        <taxon>Funneliformis</taxon>
    </lineage>
</organism>
<evidence type="ECO:0000313" key="4">
    <source>
        <dbReference type="Proteomes" id="UP000789570"/>
    </source>
</evidence>
<name>A0A9N9CXX1_9GLOM</name>
<evidence type="ECO:0000256" key="1">
    <source>
        <dbReference type="SAM" id="MobiDB-lite"/>
    </source>
</evidence>
<dbReference type="Proteomes" id="UP000789570">
    <property type="component" value="Unassembled WGS sequence"/>
</dbReference>
<dbReference type="GO" id="GO:0004672">
    <property type="term" value="F:protein kinase activity"/>
    <property type="evidence" value="ECO:0007669"/>
    <property type="project" value="InterPro"/>
</dbReference>
<reference evidence="3" key="1">
    <citation type="submission" date="2021-06" db="EMBL/GenBank/DDBJ databases">
        <authorList>
            <person name="Kallberg Y."/>
            <person name="Tangrot J."/>
            <person name="Rosling A."/>
        </authorList>
    </citation>
    <scope>NUCLEOTIDE SEQUENCE</scope>
    <source>
        <strain evidence="3">UK204</strain>
    </source>
</reference>
<gene>
    <name evidence="3" type="ORF">FCALED_LOCUS9271</name>
</gene>
<comment type="caution">
    <text evidence="3">The sequence shown here is derived from an EMBL/GenBank/DDBJ whole genome shotgun (WGS) entry which is preliminary data.</text>
</comment>
<feature type="region of interest" description="Disordered" evidence="1">
    <location>
        <begin position="15"/>
        <end position="38"/>
    </location>
</feature>
<dbReference type="InterPro" id="IPR011009">
    <property type="entry name" value="Kinase-like_dom_sf"/>
</dbReference>
<dbReference type="Pfam" id="PF07714">
    <property type="entry name" value="PK_Tyr_Ser-Thr"/>
    <property type="match status" value="1"/>
</dbReference>
<dbReference type="AlphaFoldDB" id="A0A9N9CXX1"/>
<dbReference type="OrthoDB" id="2350295at2759"/>
<dbReference type="Gene3D" id="1.10.510.10">
    <property type="entry name" value="Transferase(Phosphotransferase) domain 1"/>
    <property type="match status" value="1"/>
</dbReference>
<evidence type="ECO:0000313" key="3">
    <source>
        <dbReference type="EMBL" id="CAG8615172.1"/>
    </source>
</evidence>
<keyword evidence="4" id="KW-1185">Reference proteome</keyword>
<feature type="domain" description="Serine-threonine/tyrosine-protein kinase catalytic" evidence="2">
    <location>
        <begin position="105"/>
        <end position="205"/>
    </location>
</feature>
<feature type="compositionally biased region" description="Polar residues" evidence="1">
    <location>
        <begin position="15"/>
        <end position="31"/>
    </location>
</feature>
<proteinExistence type="predicted"/>
<dbReference type="InterPro" id="IPR001245">
    <property type="entry name" value="Ser-Thr/Tyr_kinase_cat_dom"/>
</dbReference>
<evidence type="ECO:0000259" key="2">
    <source>
        <dbReference type="Pfam" id="PF07714"/>
    </source>
</evidence>
<dbReference type="EMBL" id="CAJVPQ010003000">
    <property type="protein sequence ID" value="CAG8615172.1"/>
    <property type="molecule type" value="Genomic_DNA"/>
</dbReference>
<protein>
    <submittedName>
        <fullName evidence="3">17639_t:CDS:1</fullName>
    </submittedName>
</protein>
<sequence>MGCTTSYLAASSSNELSSFPKTSSQTQTRNLPSPPTVTTTTITTITNTASSSASNTNIRFGKCVYCTCPFVSYKWCRNCAFPATWTEGPKRKFDPLNKQWCRIGNTKVALKLLHDSQEITEDFLNDMKKYYQCKNREILVGYFGISQDPTTKEYILVTQFANKLDLRTFILTKYYNNNNDLLTWNEKINILKSIAEVIKSLHNEKSLQGEKLFHVVEHQECSKNRLSMISERITKKVAKTNRNVIKVGGLRGVVRKKLQSRKESSLTTNIHPEAYYTSRVLDFSFNRLSISSNSNNSFTAGNTSNSDDFGEETGQSSFAISDTGLEDVIEDFIILSKDSKGKERAWA</sequence>
<dbReference type="SUPFAM" id="SSF56112">
    <property type="entry name" value="Protein kinase-like (PK-like)"/>
    <property type="match status" value="1"/>
</dbReference>
<accession>A0A9N9CXX1</accession>